<evidence type="ECO:0000256" key="1">
    <source>
        <dbReference type="SAM" id="MobiDB-lite"/>
    </source>
</evidence>
<protein>
    <recommendedName>
        <fullName evidence="2">DUF8039 domain-containing protein</fullName>
    </recommendedName>
</protein>
<organism evidence="3 4">
    <name type="scientific">Digitaria exilis</name>
    <dbReference type="NCBI Taxonomy" id="1010633"/>
    <lineage>
        <taxon>Eukaryota</taxon>
        <taxon>Viridiplantae</taxon>
        <taxon>Streptophyta</taxon>
        <taxon>Embryophyta</taxon>
        <taxon>Tracheophyta</taxon>
        <taxon>Spermatophyta</taxon>
        <taxon>Magnoliopsida</taxon>
        <taxon>Liliopsida</taxon>
        <taxon>Poales</taxon>
        <taxon>Poaceae</taxon>
        <taxon>PACMAD clade</taxon>
        <taxon>Panicoideae</taxon>
        <taxon>Panicodae</taxon>
        <taxon>Paniceae</taxon>
        <taxon>Anthephorinae</taxon>
        <taxon>Digitaria</taxon>
    </lineage>
</organism>
<dbReference type="OrthoDB" id="721598at2759"/>
<dbReference type="Proteomes" id="UP000636709">
    <property type="component" value="Unassembled WGS sequence"/>
</dbReference>
<sequence length="315" mass="33799">MLSTSAAQVARHPNRLTLDLAAVAIRGVTDGTQRRLLHCLVVAPPWPRSSIVAAAFASSLVIAGLHRALRLRLVLADASLHRLVVADACLHRLIVADASLHRPPRPPPRRRASSLAGLHRLCSLAASSSCSLATSSSRNGFGACNIRVYKDMVGEDDPRNDFLDNLMGDGEPRFQLPLEDYGGDGSQYLNMTGDGDDACNENNQDQEEDIPVSQVDKVLDGWGDLVLEIPGGDGESELGQCVYTWICWNKKYIKLDGPILSSSALMSSVGQTVNPPPPQHDPPRDPTTPPGPETPMDPTLPPLEPPSDPTPSPPP</sequence>
<name>A0A835KSQ2_9POAL</name>
<evidence type="ECO:0000259" key="2">
    <source>
        <dbReference type="Pfam" id="PF26133"/>
    </source>
</evidence>
<proteinExistence type="predicted"/>
<dbReference type="InterPro" id="IPR058352">
    <property type="entry name" value="DUF8039"/>
</dbReference>
<keyword evidence="4" id="KW-1185">Reference proteome</keyword>
<feature type="domain" description="DUF8039" evidence="2">
    <location>
        <begin position="212"/>
        <end position="255"/>
    </location>
</feature>
<dbReference type="AlphaFoldDB" id="A0A835KSQ2"/>
<gene>
    <name evidence="3" type="ORF">HU200_005410</name>
</gene>
<feature type="compositionally biased region" description="Pro residues" evidence="1">
    <location>
        <begin position="274"/>
        <end position="315"/>
    </location>
</feature>
<reference evidence="3" key="1">
    <citation type="submission" date="2020-07" db="EMBL/GenBank/DDBJ databases">
        <title>Genome sequence and genetic diversity analysis of an under-domesticated orphan crop, white fonio (Digitaria exilis).</title>
        <authorList>
            <person name="Bennetzen J.L."/>
            <person name="Chen S."/>
            <person name="Ma X."/>
            <person name="Wang X."/>
            <person name="Yssel A.E.J."/>
            <person name="Chaluvadi S.R."/>
            <person name="Johnson M."/>
            <person name="Gangashetty P."/>
            <person name="Hamidou F."/>
            <person name="Sanogo M.D."/>
            <person name="Zwaenepoel A."/>
            <person name="Wallace J."/>
            <person name="Van De Peer Y."/>
            <person name="Van Deynze A."/>
        </authorList>
    </citation>
    <scope>NUCLEOTIDE SEQUENCE</scope>
    <source>
        <tissue evidence="3">Leaves</tissue>
    </source>
</reference>
<dbReference type="Pfam" id="PF26133">
    <property type="entry name" value="DUF8039"/>
    <property type="match status" value="1"/>
</dbReference>
<comment type="caution">
    <text evidence="3">The sequence shown here is derived from an EMBL/GenBank/DDBJ whole genome shotgun (WGS) entry which is preliminary data.</text>
</comment>
<accession>A0A835KSQ2</accession>
<evidence type="ECO:0000313" key="3">
    <source>
        <dbReference type="EMBL" id="KAF8772760.1"/>
    </source>
</evidence>
<evidence type="ECO:0000313" key="4">
    <source>
        <dbReference type="Proteomes" id="UP000636709"/>
    </source>
</evidence>
<dbReference type="EMBL" id="JACEFO010000362">
    <property type="protein sequence ID" value="KAF8772760.1"/>
    <property type="molecule type" value="Genomic_DNA"/>
</dbReference>
<feature type="region of interest" description="Disordered" evidence="1">
    <location>
        <begin position="267"/>
        <end position="315"/>
    </location>
</feature>